<dbReference type="CDD" id="cd07180">
    <property type="entry name" value="RNase_HII_archaea_like"/>
    <property type="match status" value="1"/>
</dbReference>
<dbReference type="Gene3D" id="3.30.420.10">
    <property type="entry name" value="Ribonuclease H-like superfamily/Ribonuclease H"/>
    <property type="match status" value="1"/>
</dbReference>
<dbReference type="InterPro" id="IPR012337">
    <property type="entry name" value="RNaseH-like_sf"/>
</dbReference>
<dbReference type="Gene3D" id="1.10.10.460">
    <property type="entry name" value="Ribonuclease hii. Domain 2"/>
    <property type="match status" value="1"/>
</dbReference>
<dbReference type="EC" id="3.1.26.4" evidence="6 13"/>
<evidence type="ECO:0000256" key="4">
    <source>
        <dbReference type="ARBA" id="ARBA00004496"/>
    </source>
</evidence>
<dbReference type="AlphaFoldDB" id="A0A0F7FIV6"/>
<dbReference type="InterPro" id="IPR004649">
    <property type="entry name" value="RNase_H2_suA"/>
</dbReference>
<evidence type="ECO:0000259" key="16">
    <source>
        <dbReference type="PROSITE" id="PS51975"/>
    </source>
</evidence>
<dbReference type="GO" id="GO:0043137">
    <property type="term" value="P:DNA replication, removal of RNA primer"/>
    <property type="evidence" value="ECO:0007669"/>
    <property type="project" value="TreeGrafter"/>
</dbReference>
<dbReference type="SUPFAM" id="SSF53098">
    <property type="entry name" value="Ribonuclease H-like"/>
    <property type="match status" value="1"/>
</dbReference>
<dbReference type="PATRIC" id="fig|1550241.5.peg.1149"/>
<name>A0A0F7FIV6_9CREN</name>
<comment type="function">
    <text evidence="3 13 15">Endonuclease that specifically degrades the RNA of RNA-DNA hybrids.</text>
</comment>
<dbReference type="PANTHER" id="PTHR10954:SF23">
    <property type="entry name" value="RIBONUCLEASE"/>
    <property type="match status" value="1"/>
</dbReference>
<dbReference type="InterPro" id="IPR020787">
    <property type="entry name" value="RNase_HII_arc"/>
</dbReference>
<proteinExistence type="inferred from homology"/>
<dbReference type="InterPro" id="IPR001352">
    <property type="entry name" value="RNase_HII/HIII"/>
</dbReference>
<dbReference type="GO" id="GO:0030145">
    <property type="term" value="F:manganese ion binding"/>
    <property type="evidence" value="ECO:0007669"/>
    <property type="project" value="UniProtKB-UniRule"/>
</dbReference>
<evidence type="ECO:0000313" key="17">
    <source>
        <dbReference type="EMBL" id="AKG39389.1"/>
    </source>
</evidence>
<comment type="subcellular location">
    <subcellularLocation>
        <location evidence="4 13">Cytoplasm</location>
    </subcellularLocation>
</comment>
<dbReference type="PROSITE" id="PS51975">
    <property type="entry name" value="RNASE_H_2"/>
    <property type="match status" value="1"/>
</dbReference>
<dbReference type="GO" id="GO:0006298">
    <property type="term" value="P:mismatch repair"/>
    <property type="evidence" value="ECO:0007669"/>
    <property type="project" value="TreeGrafter"/>
</dbReference>
<keyword evidence="9 13" id="KW-0540">Nuclease</keyword>
<dbReference type="NCBIfam" id="TIGR00729">
    <property type="entry name" value="ribonuclease HII"/>
    <property type="match status" value="1"/>
</dbReference>
<protein>
    <recommendedName>
        <fullName evidence="7 13">Ribonuclease HII</fullName>
        <shortName evidence="13">RNase HII</shortName>
        <ecNumber evidence="6 13">3.1.26.4</ecNumber>
    </recommendedName>
</protein>
<dbReference type="GO" id="GO:0005737">
    <property type="term" value="C:cytoplasm"/>
    <property type="evidence" value="ECO:0007669"/>
    <property type="project" value="UniProtKB-SubCell"/>
</dbReference>
<dbReference type="HAMAP" id="MF_00052_A">
    <property type="entry name" value="RNase_HII_A"/>
    <property type="match status" value="1"/>
</dbReference>
<evidence type="ECO:0000256" key="7">
    <source>
        <dbReference type="ARBA" id="ARBA00019179"/>
    </source>
</evidence>
<dbReference type="FunFam" id="1.10.10.460:FF:000001">
    <property type="entry name" value="Ribonuclease"/>
    <property type="match status" value="1"/>
</dbReference>
<dbReference type="Pfam" id="PF01351">
    <property type="entry name" value="RNase_HII"/>
    <property type="match status" value="1"/>
</dbReference>
<evidence type="ECO:0000256" key="10">
    <source>
        <dbReference type="ARBA" id="ARBA00022723"/>
    </source>
</evidence>
<comment type="cofactor">
    <cofactor evidence="13 14">
        <name>Mn(2+)</name>
        <dbReference type="ChEBI" id="CHEBI:29035"/>
    </cofactor>
    <cofactor evidence="13 14">
        <name>Mg(2+)</name>
        <dbReference type="ChEBI" id="CHEBI:18420"/>
    </cofactor>
    <text evidence="13 14">Manganese or magnesium. Binds 1 divalent metal ion per monomer in the absence of substrate. May bind a second metal ion after substrate binding.</text>
</comment>
<keyword evidence="8 13" id="KW-0963">Cytoplasm</keyword>
<evidence type="ECO:0000256" key="14">
    <source>
        <dbReference type="PROSITE-ProRule" id="PRU01319"/>
    </source>
</evidence>
<keyword evidence="13" id="KW-0464">Manganese</keyword>
<accession>A0A0F7FIV6</accession>
<reference evidence="17 18" key="1">
    <citation type="journal article" date="2015" name="Stand. Genomic Sci.">
        <title>Complete genome sequence of and proposal of Thermofilum uzonense sp. nov. a novel hyperthermophilic crenarchaeon and emended description of the genus Thermofilum.</title>
        <authorList>
            <person name="Toshchakov S.V."/>
            <person name="Korzhenkov A.A."/>
            <person name="Samarov N.I."/>
            <person name="Mazunin I.O."/>
            <person name="Mozhey O.I."/>
            <person name="Shmyr I.S."/>
            <person name="Derbikova K.S."/>
            <person name="Taranov E.A."/>
            <person name="Dominova I.N."/>
            <person name="Bonch-Osmolovskaya E.A."/>
            <person name="Patrushev M.V."/>
            <person name="Podosokorskaya O.A."/>
            <person name="Kublanov I.V."/>
        </authorList>
    </citation>
    <scope>NUCLEOTIDE SEQUENCE [LARGE SCALE GENOMIC DNA]</scope>
    <source>
        <strain evidence="17 18">1807-2</strain>
    </source>
</reference>
<feature type="domain" description="RNase H type-2" evidence="16">
    <location>
        <begin position="1"/>
        <end position="210"/>
    </location>
</feature>
<dbReference type="Proteomes" id="UP000067434">
    <property type="component" value="Chromosome"/>
</dbReference>
<keyword evidence="11 13" id="KW-0255">Endonuclease</keyword>
<dbReference type="InterPro" id="IPR024567">
    <property type="entry name" value="RNase_HII/HIII_dom"/>
</dbReference>
<dbReference type="STRING" id="1550241.MA03_05465"/>
<dbReference type="GO" id="GO:0003723">
    <property type="term" value="F:RNA binding"/>
    <property type="evidence" value="ECO:0007669"/>
    <property type="project" value="UniProtKB-UniRule"/>
</dbReference>
<dbReference type="HOGENOM" id="CLU_036532_0_4_2"/>
<keyword evidence="12 13" id="KW-0378">Hydrolase</keyword>
<evidence type="ECO:0000256" key="11">
    <source>
        <dbReference type="ARBA" id="ARBA00022759"/>
    </source>
</evidence>
<dbReference type="PANTHER" id="PTHR10954">
    <property type="entry name" value="RIBONUCLEASE H2 SUBUNIT A"/>
    <property type="match status" value="1"/>
</dbReference>
<comment type="similarity">
    <text evidence="5 13 15">Belongs to the RNase HII family.</text>
</comment>
<dbReference type="KEGG" id="thf:MA03_05465"/>
<gene>
    <name evidence="13" type="primary">rnhB</name>
    <name evidence="17" type="ORF">MA03_05465</name>
</gene>
<feature type="binding site" evidence="13 14">
    <location>
        <position position="6"/>
    </location>
    <ligand>
        <name>a divalent metal cation</name>
        <dbReference type="ChEBI" id="CHEBI:60240"/>
    </ligand>
</feature>
<dbReference type="GO" id="GO:0032299">
    <property type="term" value="C:ribonuclease H2 complex"/>
    <property type="evidence" value="ECO:0007669"/>
    <property type="project" value="TreeGrafter"/>
</dbReference>
<evidence type="ECO:0000256" key="9">
    <source>
        <dbReference type="ARBA" id="ARBA00022722"/>
    </source>
</evidence>
<evidence type="ECO:0000256" key="8">
    <source>
        <dbReference type="ARBA" id="ARBA00022490"/>
    </source>
</evidence>
<evidence type="ECO:0000256" key="13">
    <source>
        <dbReference type="HAMAP-Rule" id="MF_00052"/>
    </source>
</evidence>
<keyword evidence="10 13" id="KW-0479">Metal-binding</keyword>
<evidence type="ECO:0000256" key="15">
    <source>
        <dbReference type="RuleBase" id="RU003515"/>
    </source>
</evidence>
<evidence type="ECO:0000256" key="5">
    <source>
        <dbReference type="ARBA" id="ARBA00007383"/>
    </source>
</evidence>
<comment type="catalytic activity">
    <reaction evidence="1 13 14 15">
        <text>Endonucleolytic cleavage to 5'-phosphomonoester.</text>
        <dbReference type="EC" id="3.1.26.4"/>
    </reaction>
</comment>
<evidence type="ECO:0000256" key="2">
    <source>
        <dbReference type="ARBA" id="ARBA00001946"/>
    </source>
</evidence>
<dbReference type="InterPro" id="IPR023160">
    <property type="entry name" value="RNase_HII_hlx-loop-hlx_cap_dom"/>
</dbReference>
<keyword evidence="18" id="KW-1185">Reference proteome</keyword>
<dbReference type="InterPro" id="IPR036397">
    <property type="entry name" value="RNaseH_sf"/>
</dbReference>
<feature type="binding site" evidence="13 14">
    <location>
        <position position="5"/>
    </location>
    <ligand>
        <name>a divalent metal cation</name>
        <dbReference type="ChEBI" id="CHEBI:60240"/>
    </ligand>
</feature>
<evidence type="ECO:0000313" key="18">
    <source>
        <dbReference type="Proteomes" id="UP000067434"/>
    </source>
</evidence>
<dbReference type="EMBL" id="CP009961">
    <property type="protein sequence ID" value="AKG39389.1"/>
    <property type="molecule type" value="Genomic_DNA"/>
</dbReference>
<comment type="cofactor">
    <cofactor evidence="2">
        <name>Mg(2+)</name>
        <dbReference type="ChEBI" id="CHEBI:18420"/>
    </cofactor>
</comment>
<evidence type="ECO:0000256" key="3">
    <source>
        <dbReference type="ARBA" id="ARBA00004065"/>
    </source>
</evidence>
<sequence length="210" mass="23428">MAGVDEAGRGPVIGPMVVALVALDESRIGILENIGVKDSKMLSPSRRERIRKILEEILEYTAIRVVQPREIDEAVEGISSENLNSLEATVIADLVLQALKKIGLSRVYVDSPDPVAERFGRILATRINKDIVVVAENHADIKYPIVSAASIIAKSEREKIISELKRVYGDFGSGYPSDPKTREFLKRLLENNRELPPIVRRSWKTLSRLM</sequence>
<organism evidence="17 18">
    <name type="scientific">Infirmifilum uzonense</name>
    <dbReference type="NCBI Taxonomy" id="1550241"/>
    <lineage>
        <taxon>Archaea</taxon>
        <taxon>Thermoproteota</taxon>
        <taxon>Thermoprotei</taxon>
        <taxon>Thermofilales</taxon>
        <taxon>Thermofilaceae</taxon>
        <taxon>Infirmifilum</taxon>
    </lineage>
</organism>
<dbReference type="GO" id="GO:0004523">
    <property type="term" value="F:RNA-DNA hybrid ribonuclease activity"/>
    <property type="evidence" value="ECO:0007669"/>
    <property type="project" value="UniProtKB-UniRule"/>
</dbReference>
<feature type="binding site" evidence="13 14">
    <location>
        <position position="110"/>
    </location>
    <ligand>
        <name>a divalent metal cation</name>
        <dbReference type="ChEBI" id="CHEBI:60240"/>
    </ligand>
</feature>
<evidence type="ECO:0000256" key="6">
    <source>
        <dbReference type="ARBA" id="ARBA00012180"/>
    </source>
</evidence>
<evidence type="ECO:0000256" key="12">
    <source>
        <dbReference type="ARBA" id="ARBA00022801"/>
    </source>
</evidence>
<evidence type="ECO:0000256" key="1">
    <source>
        <dbReference type="ARBA" id="ARBA00000077"/>
    </source>
</evidence>